<evidence type="ECO:0000313" key="10">
    <source>
        <dbReference type="EMBL" id="QCI79382.1"/>
    </source>
</evidence>
<keyword evidence="11" id="KW-1185">Reference proteome</keyword>
<reference evidence="11" key="1">
    <citation type="submission" date="2019-04" db="EMBL/GenBank/DDBJ databases">
        <title>Complete genome sequence of Sphingomonas sp. W1-2-3.</title>
        <authorList>
            <person name="Im W.T."/>
        </authorList>
    </citation>
    <scope>NUCLEOTIDE SEQUENCE [LARGE SCALE GENOMIC DNA]</scope>
    <source>
        <strain evidence="11">W1-2-3</strain>
    </source>
</reference>
<evidence type="ECO:0000256" key="4">
    <source>
        <dbReference type="ARBA" id="ARBA00022960"/>
    </source>
</evidence>
<dbReference type="RefSeq" id="WP_222874217.1">
    <property type="nucleotide sequence ID" value="NZ_CP039704.1"/>
</dbReference>
<dbReference type="GO" id="GO:0009252">
    <property type="term" value="P:peptidoglycan biosynthetic process"/>
    <property type="evidence" value="ECO:0007669"/>
    <property type="project" value="UniProtKB-KW"/>
</dbReference>
<keyword evidence="5" id="KW-0573">Peptidoglycan synthesis</keyword>
<evidence type="ECO:0000256" key="8">
    <source>
        <dbReference type="ARBA" id="ARBA00060041"/>
    </source>
</evidence>
<dbReference type="PANTHER" id="PTHR47019:SF1">
    <property type="entry name" value="LIPID II FLIPPASE MURJ"/>
    <property type="match status" value="1"/>
</dbReference>
<keyword evidence="3" id="KW-0812">Transmembrane</keyword>
<dbReference type="GO" id="GO:0005886">
    <property type="term" value="C:plasma membrane"/>
    <property type="evidence" value="ECO:0007669"/>
    <property type="project" value="UniProtKB-SubCell"/>
</dbReference>
<sequence length="100" mass="11148">MNPARGAATVGGLTLASRVLGFARDMWLARLIGAGPVADALFLALRVPELMRRLVAEGRCRLPLHPRFRLHGSRVATPRPHARSVRLWALCCRWRWRSAG</sequence>
<dbReference type="GO" id="GO:0015648">
    <property type="term" value="F:lipid-linked peptidoglycan transporter activity"/>
    <property type="evidence" value="ECO:0007669"/>
    <property type="project" value="TreeGrafter"/>
</dbReference>
<comment type="subcellular location">
    <subcellularLocation>
        <location evidence="1">Cell membrane</location>
        <topology evidence="1">Multi-pass membrane protein</topology>
    </subcellularLocation>
</comment>
<dbReference type="PRINTS" id="PR01806">
    <property type="entry name" value="VIRFACTRMVIN"/>
</dbReference>
<dbReference type="Proteomes" id="UP000298714">
    <property type="component" value="Chromosome"/>
</dbReference>
<evidence type="ECO:0000256" key="5">
    <source>
        <dbReference type="ARBA" id="ARBA00022984"/>
    </source>
</evidence>
<comment type="function">
    <text evidence="8">Involved in peptidoglycan biosynthesis. Transports lipid-linked peptidoglycan precursors from the inner to the outer leaflet of the cytoplasmic membrane.</text>
</comment>
<keyword evidence="7" id="KW-0472">Membrane</keyword>
<evidence type="ECO:0000256" key="3">
    <source>
        <dbReference type="ARBA" id="ARBA00022692"/>
    </source>
</evidence>
<comment type="similarity">
    <text evidence="9">Belongs to the MurJ/MviN family.</text>
</comment>
<evidence type="ECO:0000256" key="6">
    <source>
        <dbReference type="ARBA" id="ARBA00022989"/>
    </source>
</evidence>
<dbReference type="AlphaFoldDB" id="A0A4D7CBY7"/>
<evidence type="ECO:0000256" key="1">
    <source>
        <dbReference type="ARBA" id="ARBA00004651"/>
    </source>
</evidence>
<evidence type="ECO:0000256" key="7">
    <source>
        <dbReference type="ARBA" id="ARBA00023136"/>
    </source>
</evidence>
<organism evidence="10 11">
    <name type="scientific">Hankyongella ginsenosidimutans</name>
    <dbReference type="NCBI Taxonomy" id="1763828"/>
    <lineage>
        <taxon>Bacteria</taxon>
        <taxon>Pseudomonadati</taxon>
        <taxon>Pseudomonadota</taxon>
        <taxon>Alphaproteobacteria</taxon>
        <taxon>Sphingomonadales</taxon>
        <taxon>Sphingomonadaceae</taxon>
        <taxon>Hankyongella</taxon>
    </lineage>
</organism>
<name>A0A4D7CBY7_9SPHN</name>
<dbReference type="PANTHER" id="PTHR47019">
    <property type="entry name" value="LIPID II FLIPPASE MURJ"/>
    <property type="match status" value="1"/>
</dbReference>
<accession>A0A4D7CBY7</accession>
<dbReference type="InterPro" id="IPR051050">
    <property type="entry name" value="Lipid_II_flippase_MurJ/MviN"/>
</dbReference>
<keyword evidence="4" id="KW-0133">Cell shape</keyword>
<proteinExistence type="inferred from homology"/>
<keyword evidence="2" id="KW-1003">Cell membrane</keyword>
<evidence type="ECO:0000256" key="2">
    <source>
        <dbReference type="ARBA" id="ARBA00022475"/>
    </source>
</evidence>
<dbReference type="EMBL" id="CP039704">
    <property type="protein sequence ID" value="QCI79382.1"/>
    <property type="molecule type" value="Genomic_DNA"/>
</dbReference>
<dbReference type="GO" id="GO:0034204">
    <property type="term" value="P:lipid translocation"/>
    <property type="evidence" value="ECO:0007669"/>
    <property type="project" value="TreeGrafter"/>
</dbReference>
<dbReference type="KEGG" id="hgn:E6W36_06980"/>
<gene>
    <name evidence="10" type="ORF">E6W36_06980</name>
</gene>
<protein>
    <submittedName>
        <fullName evidence="10">Uncharacterized protein</fullName>
    </submittedName>
</protein>
<evidence type="ECO:0000256" key="9">
    <source>
        <dbReference type="ARBA" id="ARBA00061532"/>
    </source>
</evidence>
<dbReference type="GO" id="GO:0008360">
    <property type="term" value="P:regulation of cell shape"/>
    <property type="evidence" value="ECO:0007669"/>
    <property type="project" value="UniProtKB-KW"/>
</dbReference>
<keyword evidence="6" id="KW-1133">Transmembrane helix</keyword>
<evidence type="ECO:0000313" key="11">
    <source>
        <dbReference type="Proteomes" id="UP000298714"/>
    </source>
</evidence>
<dbReference type="InterPro" id="IPR004268">
    <property type="entry name" value="MurJ"/>
</dbReference>